<proteinExistence type="predicted"/>
<organism evidence="1 2">
    <name type="scientific">Choiromyces venosus 120613-1</name>
    <dbReference type="NCBI Taxonomy" id="1336337"/>
    <lineage>
        <taxon>Eukaryota</taxon>
        <taxon>Fungi</taxon>
        <taxon>Dikarya</taxon>
        <taxon>Ascomycota</taxon>
        <taxon>Pezizomycotina</taxon>
        <taxon>Pezizomycetes</taxon>
        <taxon>Pezizales</taxon>
        <taxon>Tuberaceae</taxon>
        <taxon>Choiromyces</taxon>
    </lineage>
</organism>
<protein>
    <submittedName>
        <fullName evidence="1">Uncharacterized protein</fullName>
    </submittedName>
</protein>
<evidence type="ECO:0000313" key="2">
    <source>
        <dbReference type="Proteomes" id="UP000276215"/>
    </source>
</evidence>
<feature type="non-terminal residue" evidence="1">
    <location>
        <position position="1"/>
    </location>
</feature>
<sequence length="128" mass="14852">HQISLHNITKKAQKVPVKYQTLVLNWLQFNRRNSQPYLMRFLETVLQPSGSLFLESNICNLIKTLIPFEYLEGKTYDIKGAKTIWAKLSQNGWDKCQASLVLCVFVDQVSRIPQMIIFHGKGEQIGWE</sequence>
<name>A0A3N4J941_9PEZI</name>
<dbReference type="EMBL" id="ML120446">
    <property type="protein sequence ID" value="RPA93807.1"/>
    <property type="molecule type" value="Genomic_DNA"/>
</dbReference>
<dbReference type="Proteomes" id="UP000276215">
    <property type="component" value="Unassembled WGS sequence"/>
</dbReference>
<evidence type="ECO:0000313" key="1">
    <source>
        <dbReference type="EMBL" id="RPA93807.1"/>
    </source>
</evidence>
<dbReference type="STRING" id="1336337.A0A3N4J941"/>
<keyword evidence="2" id="KW-1185">Reference proteome</keyword>
<dbReference type="AlphaFoldDB" id="A0A3N4J941"/>
<dbReference type="OrthoDB" id="5876240at2759"/>
<reference evidence="1 2" key="1">
    <citation type="journal article" date="2018" name="Nat. Ecol. Evol.">
        <title>Pezizomycetes genomes reveal the molecular basis of ectomycorrhizal truffle lifestyle.</title>
        <authorList>
            <person name="Murat C."/>
            <person name="Payen T."/>
            <person name="Noel B."/>
            <person name="Kuo A."/>
            <person name="Morin E."/>
            <person name="Chen J."/>
            <person name="Kohler A."/>
            <person name="Krizsan K."/>
            <person name="Balestrini R."/>
            <person name="Da Silva C."/>
            <person name="Montanini B."/>
            <person name="Hainaut M."/>
            <person name="Levati E."/>
            <person name="Barry K.W."/>
            <person name="Belfiori B."/>
            <person name="Cichocki N."/>
            <person name="Clum A."/>
            <person name="Dockter R.B."/>
            <person name="Fauchery L."/>
            <person name="Guy J."/>
            <person name="Iotti M."/>
            <person name="Le Tacon F."/>
            <person name="Lindquist E.A."/>
            <person name="Lipzen A."/>
            <person name="Malagnac F."/>
            <person name="Mello A."/>
            <person name="Molinier V."/>
            <person name="Miyauchi S."/>
            <person name="Poulain J."/>
            <person name="Riccioni C."/>
            <person name="Rubini A."/>
            <person name="Sitrit Y."/>
            <person name="Splivallo R."/>
            <person name="Traeger S."/>
            <person name="Wang M."/>
            <person name="Zifcakova L."/>
            <person name="Wipf D."/>
            <person name="Zambonelli A."/>
            <person name="Paolocci F."/>
            <person name="Nowrousian M."/>
            <person name="Ottonello S."/>
            <person name="Baldrian P."/>
            <person name="Spatafora J.W."/>
            <person name="Henrissat B."/>
            <person name="Nagy L.G."/>
            <person name="Aury J.M."/>
            <person name="Wincker P."/>
            <person name="Grigoriev I.V."/>
            <person name="Bonfante P."/>
            <person name="Martin F.M."/>
        </authorList>
    </citation>
    <scope>NUCLEOTIDE SEQUENCE [LARGE SCALE GENOMIC DNA]</scope>
    <source>
        <strain evidence="1 2">120613-1</strain>
    </source>
</reference>
<gene>
    <name evidence="1" type="ORF">L873DRAFT_1941550</name>
</gene>
<accession>A0A3N4J941</accession>